<feature type="domain" description="N-acetyltransferase" evidence="3">
    <location>
        <begin position="63"/>
        <end position="239"/>
    </location>
</feature>
<dbReference type="PROSITE" id="PS51186">
    <property type="entry name" value="GNAT"/>
    <property type="match status" value="1"/>
</dbReference>
<gene>
    <name evidence="4" type="ORF">CXG46_09145</name>
</gene>
<accession>A0ABX4QXW3</accession>
<dbReference type="InterPro" id="IPR000182">
    <property type="entry name" value="GNAT_dom"/>
</dbReference>
<protein>
    <submittedName>
        <fullName evidence="4">N-acetyltransferase</fullName>
    </submittedName>
</protein>
<dbReference type="InterPro" id="IPR016181">
    <property type="entry name" value="Acyl_CoA_acyltransferase"/>
</dbReference>
<evidence type="ECO:0000313" key="4">
    <source>
        <dbReference type="EMBL" id="PKH41481.1"/>
    </source>
</evidence>
<sequence length="245" mass="25848">MKRWVPRLRTVSTQPSRTSATAATTMSAEAWSMARLWHAGRSRPTVALTRRIVAGSRMGGMRTVVRAARPEDAPALGLLMVESWLAAHREQIPDTAWQARAAEWTPEASAHGWAALIADIAATDVPADVLLVAEDDSGAVVGLVHGVVRGVGDGPPAGEISSLYVAHDQHRRGVGTSLLKAAAQALRDLDAVGLRLSVLTANLPARAFYEARGGQQVGPGTTDEDGHLLPTTLYAWSDGSLLGGD</sequence>
<proteinExistence type="predicted"/>
<comment type="caution">
    <text evidence="4">The sequence shown here is derived from an EMBL/GenBank/DDBJ whole genome shotgun (WGS) entry which is preliminary data.</text>
</comment>
<dbReference type="InterPro" id="IPR050832">
    <property type="entry name" value="Bact_Acetyltransf"/>
</dbReference>
<dbReference type="Pfam" id="PF00583">
    <property type="entry name" value="Acetyltransf_1"/>
    <property type="match status" value="1"/>
</dbReference>
<dbReference type="EMBL" id="PJBV01000015">
    <property type="protein sequence ID" value="PKH41481.1"/>
    <property type="molecule type" value="Genomic_DNA"/>
</dbReference>
<dbReference type="SUPFAM" id="SSF55729">
    <property type="entry name" value="Acyl-CoA N-acyltransferases (Nat)"/>
    <property type="match status" value="1"/>
</dbReference>
<dbReference type="PANTHER" id="PTHR43877">
    <property type="entry name" value="AMINOALKYLPHOSPHONATE N-ACETYLTRANSFERASE-RELATED-RELATED"/>
    <property type="match status" value="1"/>
</dbReference>
<evidence type="ECO:0000256" key="2">
    <source>
        <dbReference type="ARBA" id="ARBA00023315"/>
    </source>
</evidence>
<dbReference type="Proteomes" id="UP000233565">
    <property type="component" value="Unassembled WGS sequence"/>
</dbReference>
<keyword evidence="2" id="KW-0012">Acyltransferase</keyword>
<organism evidence="4 5">
    <name type="scientific">Nocardioides alpinus</name>
    <dbReference type="NCBI Taxonomy" id="748909"/>
    <lineage>
        <taxon>Bacteria</taxon>
        <taxon>Bacillati</taxon>
        <taxon>Actinomycetota</taxon>
        <taxon>Actinomycetes</taxon>
        <taxon>Propionibacteriales</taxon>
        <taxon>Nocardioidaceae</taxon>
        <taxon>Nocardioides</taxon>
    </lineage>
</organism>
<keyword evidence="1" id="KW-0808">Transferase</keyword>
<evidence type="ECO:0000259" key="3">
    <source>
        <dbReference type="PROSITE" id="PS51186"/>
    </source>
</evidence>
<name>A0ABX4QXW3_9ACTN</name>
<keyword evidence="5" id="KW-1185">Reference proteome</keyword>
<dbReference type="CDD" id="cd04301">
    <property type="entry name" value="NAT_SF"/>
    <property type="match status" value="1"/>
</dbReference>
<evidence type="ECO:0000256" key="1">
    <source>
        <dbReference type="ARBA" id="ARBA00022679"/>
    </source>
</evidence>
<dbReference type="Gene3D" id="3.40.630.30">
    <property type="match status" value="1"/>
</dbReference>
<reference evidence="4 5" key="1">
    <citation type="submission" date="2017-12" db="EMBL/GenBank/DDBJ databases">
        <title>Pharmacopeia of the Arctic Ocean.</title>
        <authorList>
            <person name="Collins E."/>
            <person name="Ducluzeau A.-L."/>
        </authorList>
    </citation>
    <scope>NUCLEOTIDE SEQUENCE [LARGE SCALE GENOMIC DNA]</scope>
    <source>
        <strain evidence="4 5">DSM 23325</strain>
    </source>
</reference>
<evidence type="ECO:0000313" key="5">
    <source>
        <dbReference type="Proteomes" id="UP000233565"/>
    </source>
</evidence>
<dbReference type="PANTHER" id="PTHR43877:SF1">
    <property type="entry name" value="ACETYLTRANSFERASE"/>
    <property type="match status" value="1"/>
</dbReference>